<accession>A0A1Z1M903</accession>
<dbReference type="NCBIfam" id="TIGR00158">
    <property type="entry name" value="L9"/>
    <property type="match status" value="1"/>
</dbReference>
<evidence type="ECO:0000259" key="7">
    <source>
        <dbReference type="PROSITE" id="PS00651"/>
    </source>
</evidence>
<dbReference type="SUPFAM" id="SSF55658">
    <property type="entry name" value="L9 N-domain-like"/>
    <property type="match status" value="1"/>
</dbReference>
<geneLocation type="chloroplast" evidence="8"/>
<comment type="similarity">
    <text evidence="1 6">Belongs to the bacterial ribosomal protein bL9 family.</text>
</comment>
<dbReference type="GO" id="GO:0009507">
    <property type="term" value="C:chloroplast"/>
    <property type="evidence" value="ECO:0007669"/>
    <property type="project" value="UniProtKB-SubCell"/>
</dbReference>
<dbReference type="RefSeq" id="YP_009393801.1">
    <property type="nucleotide sequence ID" value="NC_035269.1"/>
</dbReference>
<keyword evidence="8" id="KW-0150">Chloroplast</keyword>
<evidence type="ECO:0000256" key="2">
    <source>
        <dbReference type="ARBA" id="ARBA00022730"/>
    </source>
</evidence>
<dbReference type="Pfam" id="PF03948">
    <property type="entry name" value="Ribosomal_L9_C"/>
    <property type="match status" value="1"/>
</dbReference>
<dbReference type="GO" id="GO:0006412">
    <property type="term" value="P:translation"/>
    <property type="evidence" value="ECO:0007669"/>
    <property type="project" value="UniProtKB-UniRule"/>
</dbReference>
<dbReference type="InterPro" id="IPR036791">
    <property type="entry name" value="Ribosomal_bL9_C_sf"/>
</dbReference>
<dbReference type="SUPFAM" id="SSF55653">
    <property type="entry name" value="Ribosomal protein L9 C-domain"/>
    <property type="match status" value="1"/>
</dbReference>
<dbReference type="GO" id="GO:1990904">
    <property type="term" value="C:ribonucleoprotein complex"/>
    <property type="evidence" value="ECO:0007669"/>
    <property type="project" value="UniProtKB-KW"/>
</dbReference>
<evidence type="ECO:0000313" key="8">
    <source>
        <dbReference type="EMBL" id="ARW62363.1"/>
    </source>
</evidence>
<proteinExistence type="inferred from homology"/>
<keyword evidence="5 6" id="KW-0687">Ribonucleoprotein</keyword>
<protein>
    <recommendedName>
        <fullName evidence="6">Large ribosomal subunit protein bL9c</fullName>
    </recommendedName>
</protein>
<dbReference type="Pfam" id="PF01281">
    <property type="entry name" value="Ribosomal_L9_N"/>
    <property type="match status" value="1"/>
</dbReference>
<comment type="function">
    <text evidence="6">Binds to the 23S rRNA.</text>
</comment>
<name>A0A1Z1M903_9FLOR</name>
<dbReference type="PANTHER" id="PTHR21368">
    <property type="entry name" value="50S RIBOSOMAL PROTEIN L9"/>
    <property type="match status" value="1"/>
</dbReference>
<dbReference type="PROSITE" id="PS00651">
    <property type="entry name" value="RIBOSOMAL_L9"/>
    <property type="match status" value="1"/>
</dbReference>
<sequence>MSKKIKIILKQDYNNIGEKNNATYVNKGYALNYLIPNKIAETATENSYKHFKMLQSIERKKIENSKIRVEQLQKQINFISKLIIYKKASDNKYIFGSVTDKDIAQKITEYTNIKIEKKYINMISIKKIGIFYLDINLPYQILCKVKVHILPINI</sequence>
<dbReference type="HAMAP" id="MF_00503">
    <property type="entry name" value="Ribosomal_bL9"/>
    <property type="match status" value="1"/>
</dbReference>
<dbReference type="InterPro" id="IPR020594">
    <property type="entry name" value="Ribosomal_bL9_bac/chp"/>
</dbReference>
<dbReference type="Gene3D" id="3.10.430.100">
    <property type="entry name" value="Ribosomal protein L9, C-terminal domain"/>
    <property type="match status" value="1"/>
</dbReference>
<evidence type="ECO:0000256" key="4">
    <source>
        <dbReference type="ARBA" id="ARBA00022980"/>
    </source>
</evidence>
<evidence type="ECO:0000256" key="3">
    <source>
        <dbReference type="ARBA" id="ARBA00022884"/>
    </source>
</evidence>
<dbReference type="InterPro" id="IPR020070">
    <property type="entry name" value="Ribosomal_bL9_N"/>
</dbReference>
<organism evidence="8">
    <name type="scientific">Caloglossa beccarii</name>
    <dbReference type="NCBI Taxonomy" id="131038"/>
    <lineage>
        <taxon>Eukaryota</taxon>
        <taxon>Rhodophyta</taxon>
        <taxon>Florideophyceae</taxon>
        <taxon>Rhodymeniophycidae</taxon>
        <taxon>Ceramiales</taxon>
        <taxon>Delesseriaceae</taxon>
        <taxon>Caloglossa</taxon>
    </lineage>
</organism>
<keyword evidence="2 6" id="KW-0699">rRNA-binding</keyword>
<dbReference type="InterPro" id="IPR009027">
    <property type="entry name" value="Ribosomal_bL9/RNase_H1_N"/>
</dbReference>
<dbReference type="EMBL" id="MF101422">
    <property type="protein sequence ID" value="ARW62363.1"/>
    <property type="molecule type" value="Genomic_DNA"/>
</dbReference>
<dbReference type="InterPro" id="IPR000244">
    <property type="entry name" value="Ribosomal_bL9"/>
</dbReference>
<dbReference type="GO" id="GO:0019843">
    <property type="term" value="F:rRNA binding"/>
    <property type="evidence" value="ECO:0007669"/>
    <property type="project" value="UniProtKB-UniRule"/>
</dbReference>
<dbReference type="AlphaFoldDB" id="A0A1Z1M903"/>
<dbReference type="GO" id="GO:0005840">
    <property type="term" value="C:ribosome"/>
    <property type="evidence" value="ECO:0007669"/>
    <property type="project" value="UniProtKB-KW"/>
</dbReference>
<dbReference type="InterPro" id="IPR036935">
    <property type="entry name" value="Ribosomal_bL9_N_sf"/>
</dbReference>
<keyword evidence="8" id="KW-0934">Plastid</keyword>
<dbReference type="GeneID" id="33355552"/>
<keyword evidence="4 6" id="KW-0689">Ribosomal protein</keyword>
<keyword evidence="3 6" id="KW-0694">RNA-binding</keyword>
<evidence type="ECO:0000256" key="6">
    <source>
        <dbReference type="HAMAP-Rule" id="MF_00503"/>
    </source>
</evidence>
<reference evidence="8" key="1">
    <citation type="journal article" date="2017" name="J. Phycol.">
        <title>Analysis of chloroplast genomes and a supermatrix inform reclassification of the Rhodomelaceae (Rhodophyta).</title>
        <authorList>
            <person name="Diaz-Tapia P."/>
            <person name="Maggs C.A."/>
            <person name="West J.A."/>
            <person name="Verbruggen H."/>
        </authorList>
    </citation>
    <scope>NUCLEOTIDE SEQUENCE</scope>
    <source>
        <strain evidence="8">JW4523</strain>
    </source>
</reference>
<evidence type="ECO:0000256" key="1">
    <source>
        <dbReference type="ARBA" id="ARBA00010605"/>
    </source>
</evidence>
<dbReference type="Gene3D" id="3.40.5.10">
    <property type="entry name" value="Ribosomal protein L9, N-terminal domain"/>
    <property type="match status" value="1"/>
</dbReference>
<gene>
    <name evidence="6 8" type="primary">rpl9</name>
</gene>
<feature type="domain" description="Ribosomal protein L9" evidence="7">
    <location>
        <begin position="17"/>
        <end position="44"/>
    </location>
</feature>
<dbReference type="GO" id="GO:0003735">
    <property type="term" value="F:structural constituent of ribosome"/>
    <property type="evidence" value="ECO:0007669"/>
    <property type="project" value="InterPro"/>
</dbReference>
<evidence type="ECO:0000256" key="5">
    <source>
        <dbReference type="ARBA" id="ARBA00023274"/>
    </source>
</evidence>
<comment type="subcellular location">
    <subcellularLocation>
        <location evidence="6">Plastid</location>
        <location evidence="6">Chloroplast</location>
    </subcellularLocation>
</comment>
<dbReference type="InterPro" id="IPR020069">
    <property type="entry name" value="Ribosomal_bL9_C"/>
</dbReference>